<name>A0A564Z3J6_HYMDI</name>
<evidence type="ECO:0000313" key="2">
    <source>
        <dbReference type="Proteomes" id="UP000321570"/>
    </source>
</evidence>
<accession>A0A564Z3J6</accession>
<gene>
    <name evidence="1" type="ORF">WMSIL1_LOCUS12272</name>
</gene>
<protein>
    <submittedName>
        <fullName evidence="1">Uncharacterized protein</fullName>
    </submittedName>
</protein>
<dbReference type="Proteomes" id="UP000321570">
    <property type="component" value="Unassembled WGS sequence"/>
</dbReference>
<sequence length="52" mass="5701">MSVLPTNVTEQISSNHSFVLTAANNSTIKTRSEICNSGYCTLQSLSLDFHHC</sequence>
<reference evidence="1 2" key="1">
    <citation type="submission" date="2019-07" db="EMBL/GenBank/DDBJ databases">
        <authorList>
            <person name="Jastrzebski P J."/>
            <person name="Paukszto L."/>
            <person name="Jastrzebski P J."/>
        </authorList>
    </citation>
    <scope>NUCLEOTIDE SEQUENCE [LARGE SCALE GENOMIC DNA]</scope>
    <source>
        <strain evidence="1 2">WMS-il1</strain>
    </source>
</reference>
<keyword evidence="2" id="KW-1185">Reference proteome</keyword>
<dbReference type="AlphaFoldDB" id="A0A564Z3J6"/>
<proteinExistence type="predicted"/>
<organism evidence="1 2">
    <name type="scientific">Hymenolepis diminuta</name>
    <name type="common">Rat tapeworm</name>
    <dbReference type="NCBI Taxonomy" id="6216"/>
    <lineage>
        <taxon>Eukaryota</taxon>
        <taxon>Metazoa</taxon>
        <taxon>Spiralia</taxon>
        <taxon>Lophotrochozoa</taxon>
        <taxon>Platyhelminthes</taxon>
        <taxon>Cestoda</taxon>
        <taxon>Eucestoda</taxon>
        <taxon>Cyclophyllidea</taxon>
        <taxon>Hymenolepididae</taxon>
        <taxon>Hymenolepis</taxon>
    </lineage>
</organism>
<evidence type="ECO:0000313" key="1">
    <source>
        <dbReference type="EMBL" id="VUZ54091.1"/>
    </source>
</evidence>
<dbReference type="EMBL" id="CABIJS010000610">
    <property type="protein sequence ID" value="VUZ54091.1"/>
    <property type="molecule type" value="Genomic_DNA"/>
</dbReference>